<dbReference type="AlphaFoldDB" id="A0A9Q0M5I6"/>
<evidence type="ECO:0000313" key="2">
    <source>
        <dbReference type="EMBL" id="KAJ6218412.1"/>
    </source>
</evidence>
<dbReference type="SUPFAM" id="SSF57756">
    <property type="entry name" value="Retrovirus zinc finger-like domains"/>
    <property type="match status" value="1"/>
</dbReference>
<dbReference type="InterPro" id="IPR036875">
    <property type="entry name" value="Znf_CCHC_sf"/>
</dbReference>
<dbReference type="GO" id="GO:0008270">
    <property type="term" value="F:zinc ion binding"/>
    <property type="evidence" value="ECO:0007669"/>
    <property type="project" value="InterPro"/>
</dbReference>
<sequence length="420" mass="47186">MDPKTVEAILEDFQSKINLLEESVNNHRRALPALLKPADAVVQAWNQVKTILDDIGKPHNALSRLEEKIDNLTLSMKNDPKENRVPTYSSIVKKPAAYKTIIAKAKNPVQDNLNPTRVKEAVCNKLRDKVSNCASVTINGKGVVFNLLNEKSKNDLVEAIQNDCDLNAVIDTYEPKPKCPTIKVPNIDYSVAESELISTLCSRNPILNDGENNLKLLFTIKKKFYYDAILVISPHLFQKLMNSGDTSICTVWSASSVEETFLIRKCGNCLSFEHTTRDCPCKQEKACRKCGNIFSTSTTNNNEQSDFRKHIARCQHINCVSCSKDNLDSRHCFGDEMCVTYKRKCSALQRITCYDSSKIVTYSSSSSQLNQIPTNTQSTTSDHQTRIVTRSRRNITSQQHPRSQSPTLSYSDLDSVASMF</sequence>
<dbReference type="OrthoDB" id="10022108at2759"/>
<dbReference type="Proteomes" id="UP001142055">
    <property type="component" value="Chromosome 3"/>
</dbReference>
<dbReference type="GO" id="GO:0003676">
    <property type="term" value="F:nucleic acid binding"/>
    <property type="evidence" value="ECO:0007669"/>
    <property type="project" value="InterPro"/>
</dbReference>
<feature type="region of interest" description="Disordered" evidence="1">
    <location>
        <begin position="391"/>
        <end position="410"/>
    </location>
</feature>
<proteinExistence type="predicted"/>
<name>A0A9Q0M5I6_BLOTA</name>
<organism evidence="2 3">
    <name type="scientific">Blomia tropicalis</name>
    <name type="common">Mite</name>
    <dbReference type="NCBI Taxonomy" id="40697"/>
    <lineage>
        <taxon>Eukaryota</taxon>
        <taxon>Metazoa</taxon>
        <taxon>Ecdysozoa</taxon>
        <taxon>Arthropoda</taxon>
        <taxon>Chelicerata</taxon>
        <taxon>Arachnida</taxon>
        <taxon>Acari</taxon>
        <taxon>Acariformes</taxon>
        <taxon>Sarcoptiformes</taxon>
        <taxon>Astigmata</taxon>
        <taxon>Glycyphagoidea</taxon>
        <taxon>Echimyopodidae</taxon>
        <taxon>Blomia</taxon>
    </lineage>
</organism>
<comment type="caution">
    <text evidence="2">The sequence shown here is derived from an EMBL/GenBank/DDBJ whole genome shotgun (WGS) entry which is preliminary data.</text>
</comment>
<reference evidence="2" key="1">
    <citation type="submission" date="2022-12" db="EMBL/GenBank/DDBJ databases">
        <title>Genome assemblies of Blomia tropicalis.</title>
        <authorList>
            <person name="Cui Y."/>
        </authorList>
    </citation>
    <scope>NUCLEOTIDE SEQUENCE</scope>
    <source>
        <tissue evidence="2">Adult mites</tissue>
    </source>
</reference>
<keyword evidence="3" id="KW-1185">Reference proteome</keyword>
<accession>A0A9Q0M5I6</accession>
<evidence type="ECO:0000313" key="3">
    <source>
        <dbReference type="Proteomes" id="UP001142055"/>
    </source>
</evidence>
<dbReference type="EMBL" id="JAPWDV010000003">
    <property type="protein sequence ID" value="KAJ6218412.1"/>
    <property type="molecule type" value="Genomic_DNA"/>
</dbReference>
<protein>
    <submittedName>
        <fullName evidence="2">Uncharacterized protein</fullName>
    </submittedName>
</protein>
<dbReference type="OMA" id="GWSACIA"/>
<gene>
    <name evidence="2" type="ORF">RDWZM_009569</name>
</gene>
<evidence type="ECO:0000256" key="1">
    <source>
        <dbReference type="SAM" id="MobiDB-lite"/>
    </source>
</evidence>